<dbReference type="Proteomes" id="UP001287059">
    <property type="component" value="Unassembled WGS sequence"/>
</dbReference>
<comment type="caution">
    <text evidence="8">The sequence shown here is derived from an EMBL/GenBank/DDBJ whole genome shotgun (WGS) entry which is preliminary data.</text>
</comment>
<dbReference type="InterPro" id="IPR012795">
    <property type="entry name" value="tRNA_Ile_lys_synt_N"/>
</dbReference>
<comment type="function">
    <text evidence="6">Ligates lysine onto the cytidine present at position 34 of the AUA codon-specific tRNA(Ile) that contains the anticodon CAU, in an ATP-dependent manner. Cytidine is converted to lysidine, thus changing the amino acid specificity of the tRNA from methionine to isoleucine.</text>
</comment>
<comment type="subcellular location">
    <subcellularLocation>
        <location evidence="6">Cytoplasm</location>
    </subcellularLocation>
</comment>
<evidence type="ECO:0000256" key="4">
    <source>
        <dbReference type="ARBA" id="ARBA00022840"/>
    </source>
</evidence>
<dbReference type="CDD" id="cd01992">
    <property type="entry name" value="TilS_N"/>
    <property type="match status" value="1"/>
</dbReference>
<dbReference type="PANTHER" id="PTHR43033">
    <property type="entry name" value="TRNA(ILE)-LYSIDINE SYNTHASE-RELATED"/>
    <property type="match status" value="1"/>
</dbReference>
<dbReference type="HAMAP" id="MF_01161">
    <property type="entry name" value="tRNA_Ile_lys_synt"/>
    <property type="match status" value="1"/>
</dbReference>
<keyword evidence="9" id="KW-1185">Reference proteome</keyword>
<evidence type="ECO:0000256" key="2">
    <source>
        <dbReference type="ARBA" id="ARBA00022694"/>
    </source>
</evidence>
<dbReference type="InterPro" id="IPR012094">
    <property type="entry name" value="tRNA_Ile_lys_synt"/>
</dbReference>
<evidence type="ECO:0000313" key="8">
    <source>
        <dbReference type="EMBL" id="MDX8479261.1"/>
    </source>
</evidence>
<evidence type="ECO:0000256" key="1">
    <source>
        <dbReference type="ARBA" id="ARBA00022598"/>
    </source>
</evidence>
<evidence type="ECO:0000259" key="7">
    <source>
        <dbReference type="Pfam" id="PF01171"/>
    </source>
</evidence>
<evidence type="ECO:0000256" key="3">
    <source>
        <dbReference type="ARBA" id="ARBA00022741"/>
    </source>
</evidence>
<comment type="similarity">
    <text evidence="6">Belongs to the tRNA(Ile)-lysidine synthase family.</text>
</comment>
<name>A0ABU4XX32_9HYPH</name>
<keyword evidence="4 6" id="KW-0067">ATP-binding</keyword>
<dbReference type="EC" id="6.3.4.19" evidence="6"/>
<dbReference type="SUPFAM" id="SSF52402">
    <property type="entry name" value="Adenine nucleotide alpha hydrolases-like"/>
    <property type="match status" value="1"/>
</dbReference>
<evidence type="ECO:0000256" key="5">
    <source>
        <dbReference type="ARBA" id="ARBA00048539"/>
    </source>
</evidence>
<dbReference type="EMBL" id="JAVIIW010000012">
    <property type="protein sequence ID" value="MDX8479261.1"/>
    <property type="molecule type" value="Genomic_DNA"/>
</dbReference>
<feature type="binding site" evidence="6">
    <location>
        <begin position="27"/>
        <end position="32"/>
    </location>
    <ligand>
        <name>ATP</name>
        <dbReference type="ChEBI" id="CHEBI:30616"/>
    </ligand>
</feature>
<comment type="domain">
    <text evidence="6">The N-terminal region contains the highly conserved SGGXDS motif, predicted to be a P-loop motif involved in ATP binding.</text>
</comment>
<reference evidence="8 9" key="1">
    <citation type="submission" date="2023-08" db="EMBL/GenBank/DDBJ databases">
        <title>Implementing the SeqCode for naming new Mesorhizobium species isolated from Vachellia karroo root nodules.</title>
        <authorList>
            <person name="Van Lill M."/>
        </authorList>
    </citation>
    <scope>NUCLEOTIDE SEQUENCE [LARGE SCALE GENOMIC DNA]</scope>
    <source>
        <strain evidence="8 9">VK24D</strain>
    </source>
</reference>
<dbReference type="NCBIfam" id="TIGR02432">
    <property type="entry name" value="lysidine_TilS_N"/>
    <property type="match status" value="1"/>
</dbReference>
<dbReference type="RefSeq" id="WP_320287617.1">
    <property type="nucleotide sequence ID" value="NZ_JAVIIW010000012.1"/>
</dbReference>
<keyword evidence="2 6" id="KW-0819">tRNA processing</keyword>
<dbReference type="InterPro" id="IPR011063">
    <property type="entry name" value="TilS/TtcA_N"/>
</dbReference>
<keyword evidence="1 6" id="KW-0436">Ligase</keyword>
<dbReference type="PANTHER" id="PTHR43033:SF1">
    <property type="entry name" value="TRNA(ILE)-LYSIDINE SYNTHASE-RELATED"/>
    <property type="match status" value="1"/>
</dbReference>
<gene>
    <name evidence="6 8" type="primary">tilS</name>
    <name evidence="8" type="ORF">RFN28_12345</name>
</gene>
<keyword evidence="6" id="KW-0963">Cytoplasm</keyword>
<proteinExistence type="inferred from homology"/>
<dbReference type="Gene3D" id="3.40.50.620">
    <property type="entry name" value="HUPs"/>
    <property type="match status" value="1"/>
</dbReference>
<comment type="catalytic activity">
    <reaction evidence="5 6">
        <text>cytidine(34) in tRNA(Ile2) + L-lysine + ATP = lysidine(34) in tRNA(Ile2) + AMP + diphosphate + H(+)</text>
        <dbReference type="Rhea" id="RHEA:43744"/>
        <dbReference type="Rhea" id="RHEA-COMP:10625"/>
        <dbReference type="Rhea" id="RHEA-COMP:10670"/>
        <dbReference type="ChEBI" id="CHEBI:15378"/>
        <dbReference type="ChEBI" id="CHEBI:30616"/>
        <dbReference type="ChEBI" id="CHEBI:32551"/>
        <dbReference type="ChEBI" id="CHEBI:33019"/>
        <dbReference type="ChEBI" id="CHEBI:82748"/>
        <dbReference type="ChEBI" id="CHEBI:83665"/>
        <dbReference type="ChEBI" id="CHEBI:456215"/>
        <dbReference type="EC" id="6.3.4.19"/>
    </reaction>
</comment>
<protein>
    <recommendedName>
        <fullName evidence="6">tRNA(Ile)-lysidine synthase</fullName>
        <ecNumber evidence="6">6.3.4.19</ecNumber>
    </recommendedName>
    <alternativeName>
        <fullName evidence="6">tRNA(Ile)-2-lysyl-cytidine synthase</fullName>
    </alternativeName>
    <alternativeName>
        <fullName evidence="6">tRNA(Ile)-lysidine synthetase</fullName>
    </alternativeName>
</protein>
<evidence type="ECO:0000313" key="9">
    <source>
        <dbReference type="Proteomes" id="UP001287059"/>
    </source>
</evidence>
<dbReference type="InterPro" id="IPR014729">
    <property type="entry name" value="Rossmann-like_a/b/a_fold"/>
</dbReference>
<dbReference type="GO" id="GO:0032267">
    <property type="term" value="F:tRNA(Ile)-lysidine synthase activity"/>
    <property type="evidence" value="ECO:0007669"/>
    <property type="project" value="UniProtKB-EC"/>
</dbReference>
<dbReference type="Pfam" id="PF01171">
    <property type="entry name" value="ATP_bind_3"/>
    <property type="match status" value="1"/>
</dbReference>
<organism evidence="8 9">
    <name type="scientific">Mesorhizobium album</name>
    <dbReference type="NCBI Taxonomy" id="3072314"/>
    <lineage>
        <taxon>Bacteria</taxon>
        <taxon>Pseudomonadati</taxon>
        <taxon>Pseudomonadota</taxon>
        <taxon>Alphaproteobacteria</taxon>
        <taxon>Hyphomicrobiales</taxon>
        <taxon>Phyllobacteriaceae</taxon>
        <taxon>Mesorhizobium</taxon>
    </lineage>
</organism>
<accession>A0ABU4XX32</accession>
<keyword evidence="3 6" id="KW-0547">Nucleotide-binding</keyword>
<feature type="domain" description="tRNA(Ile)-lysidine/2-thiocytidine synthase N-terminal" evidence="7">
    <location>
        <begin position="23"/>
        <end position="212"/>
    </location>
</feature>
<sequence length="464" mass="49322">MLDAEGDLSDCLFADFDFSHGAVAAVSGGSDSTALLFLLKDHLDLIAPAAKLLAVTIDHGLRPNSAAEARTVASVCAEHGITHRTLAWSGPKPSTGLPAAAREARYRLLAEAAEEEGIRLILTGHTADDQAETVLMRQARDEGVRDAEVLEGGRGLAGMAPATLYDWRVWIARPFLGTRRAALREMLKRRGIGWIEDPTNVDQRFERPRVRASLAGADGERRFEEAIARTRQAAAEREALGRRAAALIGAFASRPASGLIRLDRDFVASEDSAAAIYALRILLATVGGVSFLADEARCRALFQRLRSGTLCATLSRTVVDARRAGIFLYREARNLPVVPAEDQAIWDGRRRITLSDRSAGLVIGPLGSAAAKRLVVEGGAPAAMLRKALAAEPAAWRGGEGLDFAGADARPRPMAVAPVVSPFACFLPSFDLLPAAAVATLIGAPALPALPCRGHDRSGAWAKA</sequence>
<evidence type="ECO:0000256" key="6">
    <source>
        <dbReference type="HAMAP-Rule" id="MF_01161"/>
    </source>
</evidence>